<gene>
    <name evidence="1" type="ORF">HOLleu_32485</name>
</gene>
<accession>A0A9Q1GX76</accession>
<keyword evidence="2" id="KW-1185">Reference proteome</keyword>
<dbReference type="AlphaFoldDB" id="A0A9Q1GX76"/>
<reference evidence="1" key="1">
    <citation type="submission" date="2021-10" db="EMBL/GenBank/DDBJ databases">
        <title>Tropical sea cucumber genome reveals ecological adaptation and Cuvierian tubules defense mechanism.</title>
        <authorList>
            <person name="Chen T."/>
        </authorList>
    </citation>
    <scope>NUCLEOTIDE SEQUENCE</scope>
    <source>
        <strain evidence="1">Nanhai2018</strain>
        <tissue evidence="1">Muscle</tissue>
    </source>
</reference>
<comment type="caution">
    <text evidence="1">The sequence shown here is derived from an EMBL/GenBank/DDBJ whole genome shotgun (WGS) entry which is preliminary data.</text>
</comment>
<dbReference type="Proteomes" id="UP001152320">
    <property type="component" value="Chromosome 16"/>
</dbReference>
<dbReference type="EMBL" id="JAIZAY010000016">
    <property type="protein sequence ID" value="KAJ8027359.1"/>
    <property type="molecule type" value="Genomic_DNA"/>
</dbReference>
<name>A0A9Q1GX76_HOLLE</name>
<proteinExistence type="predicted"/>
<evidence type="ECO:0000313" key="2">
    <source>
        <dbReference type="Proteomes" id="UP001152320"/>
    </source>
</evidence>
<sequence length="113" mass="11926">MAGLDDCSISLRQLNTPCPLVNIVDSTEHFPDVICRSFVAGMPSTLRDNGTAQGTQSSILMGAATKVAQQASLGMAGLLSATLIGRTIIAYTSWITHRITEIPSKPCFAISNS</sequence>
<evidence type="ECO:0000313" key="1">
    <source>
        <dbReference type="EMBL" id="KAJ8027359.1"/>
    </source>
</evidence>
<protein>
    <submittedName>
        <fullName evidence="1">Uncharacterized protein</fullName>
    </submittedName>
</protein>
<organism evidence="1 2">
    <name type="scientific">Holothuria leucospilota</name>
    <name type="common">Black long sea cucumber</name>
    <name type="synonym">Mertensiothuria leucospilota</name>
    <dbReference type="NCBI Taxonomy" id="206669"/>
    <lineage>
        <taxon>Eukaryota</taxon>
        <taxon>Metazoa</taxon>
        <taxon>Echinodermata</taxon>
        <taxon>Eleutherozoa</taxon>
        <taxon>Echinozoa</taxon>
        <taxon>Holothuroidea</taxon>
        <taxon>Aspidochirotacea</taxon>
        <taxon>Aspidochirotida</taxon>
        <taxon>Holothuriidae</taxon>
        <taxon>Holothuria</taxon>
    </lineage>
</organism>